<dbReference type="EMBL" id="SJSO01000031">
    <property type="protein sequence ID" value="TCD17331.1"/>
    <property type="molecule type" value="Genomic_DNA"/>
</dbReference>
<evidence type="ECO:0000313" key="2">
    <source>
        <dbReference type="Proteomes" id="UP000293925"/>
    </source>
</evidence>
<proteinExistence type="predicted"/>
<keyword evidence="2" id="KW-1185">Reference proteome</keyword>
<dbReference type="RefSeq" id="WP_131534322.1">
    <property type="nucleotide sequence ID" value="NZ_SJSO01000031.1"/>
</dbReference>
<name>A0A4R0PJP4_9SPHI</name>
<protein>
    <submittedName>
        <fullName evidence="1">Uncharacterized protein</fullName>
    </submittedName>
</protein>
<dbReference type="AlphaFoldDB" id="A0A4R0PJP4"/>
<reference evidence="1 2" key="1">
    <citation type="submission" date="2019-02" db="EMBL/GenBank/DDBJ databases">
        <title>Pedobacter sp. RP-3-21 sp. nov., isolated from Arctic soil.</title>
        <authorList>
            <person name="Dahal R.H."/>
        </authorList>
    </citation>
    <scope>NUCLEOTIDE SEQUENCE [LARGE SCALE GENOMIC DNA]</scope>
    <source>
        <strain evidence="1 2">RP-3-21</strain>
    </source>
</reference>
<organism evidence="1 2">
    <name type="scientific">Pedobacter psychrodurus</name>
    <dbReference type="NCBI Taxonomy" id="2530456"/>
    <lineage>
        <taxon>Bacteria</taxon>
        <taxon>Pseudomonadati</taxon>
        <taxon>Bacteroidota</taxon>
        <taxon>Sphingobacteriia</taxon>
        <taxon>Sphingobacteriales</taxon>
        <taxon>Sphingobacteriaceae</taxon>
        <taxon>Pedobacter</taxon>
    </lineage>
</organism>
<comment type="caution">
    <text evidence="1">The sequence shown here is derived from an EMBL/GenBank/DDBJ whole genome shotgun (WGS) entry which is preliminary data.</text>
</comment>
<dbReference type="Proteomes" id="UP000293925">
    <property type="component" value="Unassembled WGS sequence"/>
</dbReference>
<sequence length="64" mass="7023">MALRNGIIKINGQLGDLVFYKCGSKDVVRQKLLTNSKTSKKSSPDFGTAGKNATYIRKAFCLAR</sequence>
<gene>
    <name evidence="1" type="ORF">EZ456_23195</name>
</gene>
<accession>A0A4R0PJP4</accession>
<evidence type="ECO:0000313" key="1">
    <source>
        <dbReference type="EMBL" id="TCD17331.1"/>
    </source>
</evidence>
<dbReference type="OrthoDB" id="645138at2"/>